<organism evidence="3 4">
    <name type="scientific">Smittium culicis</name>
    <dbReference type="NCBI Taxonomy" id="133412"/>
    <lineage>
        <taxon>Eukaryota</taxon>
        <taxon>Fungi</taxon>
        <taxon>Fungi incertae sedis</taxon>
        <taxon>Zoopagomycota</taxon>
        <taxon>Kickxellomycotina</taxon>
        <taxon>Harpellomycetes</taxon>
        <taxon>Harpellales</taxon>
        <taxon>Legeriomycetaceae</taxon>
        <taxon>Smittium</taxon>
    </lineage>
</organism>
<evidence type="ECO:0000313" key="3">
    <source>
        <dbReference type="EMBL" id="OMJ26212.1"/>
    </source>
</evidence>
<feature type="transmembrane region" description="Helical" evidence="2">
    <location>
        <begin position="49"/>
        <end position="67"/>
    </location>
</feature>
<dbReference type="InterPro" id="IPR026686">
    <property type="entry name" value="UPF0708"/>
</dbReference>
<sequence length="107" mass="11816">MTASHDKDAVKHTQVNTASASDKPSVERVRTTRLFKVLNPELFFGPKKLVYIPGTMIFAGIIGYFAYQSYSNNSKTSSNLNGTVASQPRSISYAEKLEKLKKEQAGN</sequence>
<proteinExistence type="predicted"/>
<feature type="compositionally biased region" description="Basic and acidic residues" evidence="1">
    <location>
        <begin position="1"/>
        <end position="11"/>
    </location>
</feature>
<keyword evidence="2" id="KW-0812">Transmembrane</keyword>
<dbReference type="Pfam" id="PF14937">
    <property type="entry name" value="DUF4500"/>
    <property type="match status" value="1"/>
</dbReference>
<comment type="caution">
    <text evidence="3">The sequence shown here is derived from an EMBL/GenBank/DDBJ whole genome shotgun (WGS) entry which is preliminary data.</text>
</comment>
<reference evidence="3 4" key="1">
    <citation type="submission" date="2017-01" db="EMBL/GenBank/DDBJ databases">
        <authorList>
            <person name="Mah S.A."/>
            <person name="Swanson W.J."/>
            <person name="Moy G.W."/>
            <person name="Vacquier V.D."/>
        </authorList>
    </citation>
    <scope>NUCLEOTIDE SEQUENCE [LARGE SCALE GENOMIC DNA]</scope>
    <source>
        <strain evidence="3 4">GSMNP</strain>
    </source>
</reference>
<accession>A0A1R1YH27</accession>
<keyword evidence="4" id="KW-1185">Reference proteome</keyword>
<keyword evidence="2" id="KW-0472">Membrane</keyword>
<evidence type="ECO:0000313" key="4">
    <source>
        <dbReference type="Proteomes" id="UP000187283"/>
    </source>
</evidence>
<evidence type="ECO:0000256" key="2">
    <source>
        <dbReference type="SAM" id="Phobius"/>
    </source>
</evidence>
<feature type="compositionally biased region" description="Polar residues" evidence="1">
    <location>
        <begin position="13"/>
        <end position="22"/>
    </location>
</feature>
<dbReference type="AlphaFoldDB" id="A0A1R1YH27"/>
<dbReference type="EMBL" id="LSSN01000052">
    <property type="protein sequence ID" value="OMJ26212.1"/>
    <property type="molecule type" value="Genomic_DNA"/>
</dbReference>
<protein>
    <submittedName>
        <fullName evidence="3">Uncharacterized protein</fullName>
    </submittedName>
</protein>
<dbReference type="OrthoDB" id="1880105at2759"/>
<keyword evidence="2" id="KW-1133">Transmembrane helix</keyword>
<gene>
    <name evidence="3" type="ORF">AYI70_g343</name>
</gene>
<feature type="region of interest" description="Disordered" evidence="1">
    <location>
        <begin position="1"/>
        <end position="27"/>
    </location>
</feature>
<evidence type="ECO:0000256" key="1">
    <source>
        <dbReference type="SAM" id="MobiDB-lite"/>
    </source>
</evidence>
<name>A0A1R1YH27_9FUNG</name>
<dbReference type="Proteomes" id="UP000187283">
    <property type="component" value="Unassembled WGS sequence"/>
</dbReference>